<dbReference type="EMBL" id="JACHCE010000001">
    <property type="protein sequence ID" value="MBB5634195.1"/>
    <property type="molecule type" value="Genomic_DNA"/>
</dbReference>
<sequence>MNTLLYMVNGTNIGFSEIMIIMLAVIIIFLIARNLIAPPKY</sequence>
<keyword evidence="1" id="KW-0812">Transmembrane</keyword>
<dbReference type="Proteomes" id="UP000537204">
    <property type="component" value="Unassembled WGS sequence"/>
</dbReference>
<evidence type="ECO:0000313" key="2">
    <source>
        <dbReference type="EMBL" id="MBB5634195.1"/>
    </source>
</evidence>
<keyword evidence="1" id="KW-0472">Membrane</keyword>
<comment type="caution">
    <text evidence="2">The sequence shown here is derived from an EMBL/GenBank/DDBJ whole genome shotgun (WGS) entry which is preliminary data.</text>
</comment>
<gene>
    <name evidence="2" type="ORF">HDE68_000080</name>
</gene>
<name>A0A7W9DY59_9SPHI</name>
<proteinExistence type="predicted"/>
<evidence type="ECO:0000313" key="3">
    <source>
        <dbReference type="Proteomes" id="UP000537204"/>
    </source>
</evidence>
<keyword evidence="1" id="KW-1133">Transmembrane helix</keyword>
<reference evidence="2 3" key="1">
    <citation type="submission" date="2020-08" db="EMBL/GenBank/DDBJ databases">
        <title>Genomic Encyclopedia of Type Strains, Phase IV (KMG-V): Genome sequencing to study the core and pangenomes of soil and plant-associated prokaryotes.</title>
        <authorList>
            <person name="Whitman W."/>
        </authorList>
    </citation>
    <scope>NUCLEOTIDE SEQUENCE [LARGE SCALE GENOMIC DNA]</scope>
    <source>
        <strain evidence="2 3">S3M1</strain>
    </source>
</reference>
<protein>
    <submittedName>
        <fullName evidence="2">Uncharacterized protein</fullName>
    </submittedName>
</protein>
<accession>A0A7W9DY59</accession>
<dbReference type="RefSeq" id="WP_260171538.1">
    <property type="nucleotide sequence ID" value="NZ_JACHCD010000002.1"/>
</dbReference>
<dbReference type="AlphaFoldDB" id="A0A7W9DY59"/>
<organism evidence="2 3">
    <name type="scientific">Pedobacter cryoconitis</name>
    <dbReference type="NCBI Taxonomy" id="188932"/>
    <lineage>
        <taxon>Bacteria</taxon>
        <taxon>Pseudomonadati</taxon>
        <taxon>Bacteroidota</taxon>
        <taxon>Sphingobacteriia</taxon>
        <taxon>Sphingobacteriales</taxon>
        <taxon>Sphingobacteriaceae</taxon>
        <taxon>Pedobacter</taxon>
    </lineage>
</organism>
<evidence type="ECO:0000256" key="1">
    <source>
        <dbReference type="SAM" id="Phobius"/>
    </source>
</evidence>
<feature type="transmembrane region" description="Helical" evidence="1">
    <location>
        <begin position="12"/>
        <end position="32"/>
    </location>
</feature>